<dbReference type="RefSeq" id="WP_345629844.1">
    <property type="nucleotide sequence ID" value="NZ_BAABJQ010000007.1"/>
</dbReference>
<dbReference type="PROSITE" id="PS50928">
    <property type="entry name" value="ABC_TM1"/>
    <property type="match status" value="1"/>
</dbReference>
<evidence type="ECO:0000256" key="3">
    <source>
        <dbReference type="ARBA" id="ARBA00022475"/>
    </source>
</evidence>
<dbReference type="Pfam" id="PF00528">
    <property type="entry name" value="BPD_transp_1"/>
    <property type="match status" value="1"/>
</dbReference>
<organism evidence="9 10">
    <name type="scientific">Rugosimonospora acidiphila</name>
    <dbReference type="NCBI Taxonomy" id="556531"/>
    <lineage>
        <taxon>Bacteria</taxon>
        <taxon>Bacillati</taxon>
        <taxon>Actinomycetota</taxon>
        <taxon>Actinomycetes</taxon>
        <taxon>Micromonosporales</taxon>
        <taxon>Micromonosporaceae</taxon>
        <taxon>Rugosimonospora</taxon>
    </lineage>
</organism>
<comment type="caution">
    <text evidence="9">The sequence shown here is derived from an EMBL/GenBank/DDBJ whole genome shotgun (WGS) entry which is preliminary data.</text>
</comment>
<evidence type="ECO:0000259" key="8">
    <source>
        <dbReference type="PROSITE" id="PS50928"/>
    </source>
</evidence>
<comment type="similarity">
    <text evidence="7">Belongs to the binding-protein-dependent transport system permease family.</text>
</comment>
<evidence type="ECO:0000256" key="1">
    <source>
        <dbReference type="ARBA" id="ARBA00004651"/>
    </source>
</evidence>
<evidence type="ECO:0000256" key="7">
    <source>
        <dbReference type="RuleBase" id="RU363032"/>
    </source>
</evidence>
<keyword evidence="6 7" id="KW-0472">Membrane</keyword>
<dbReference type="SUPFAM" id="SSF161098">
    <property type="entry name" value="MetI-like"/>
    <property type="match status" value="1"/>
</dbReference>
<proteinExistence type="inferred from homology"/>
<dbReference type="EMBL" id="BAABJQ010000007">
    <property type="protein sequence ID" value="GAA5185355.1"/>
    <property type="molecule type" value="Genomic_DNA"/>
</dbReference>
<reference evidence="10" key="1">
    <citation type="journal article" date="2019" name="Int. J. Syst. Evol. Microbiol.">
        <title>The Global Catalogue of Microorganisms (GCM) 10K type strain sequencing project: providing services to taxonomists for standard genome sequencing and annotation.</title>
        <authorList>
            <consortium name="The Broad Institute Genomics Platform"/>
            <consortium name="The Broad Institute Genome Sequencing Center for Infectious Disease"/>
            <person name="Wu L."/>
            <person name="Ma J."/>
        </authorList>
    </citation>
    <scope>NUCLEOTIDE SEQUENCE [LARGE SCALE GENOMIC DNA]</scope>
    <source>
        <strain evidence="10">JCM 18304</strain>
    </source>
</reference>
<keyword evidence="3" id="KW-1003">Cell membrane</keyword>
<dbReference type="Gene3D" id="1.10.3720.10">
    <property type="entry name" value="MetI-like"/>
    <property type="match status" value="1"/>
</dbReference>
<evidence type="ECO:0000256" key="2">
    <source>
        <dbReference type="ARBA" id="ARBA00022448"/>
    </source>
</evidence>
<feature type="transmembrane region" description="Helical" evidence="7">
    <location>
        <begin position="206"/>
        <end position="228"/>
    </location>
</feature>
<evidence type="ECO:0000256" key="6">
    <source>
        <dbReference type="ARBA" id="ARBA00023136"/>
    </source>
</evidence>
<feature type="transmembrane region" description="Helical" evidence="7">
    <location>
        <begin position="95"/>
        <end position="114"/>
    </location>
</feature>
<protein>
    <submittedName>
        <fullName evidence="9">ABC transporter permease</fullName>
    </submittedName>
</protein>
<evidence type="ECO:0000256" key="4">
    <source>
        <dbReference type="ARBA" id="ARBA00022692"/>
    </source>
</evidence>
<sequence>MPRGTATEAADPAVAASPARSGHGLWSGRFGHAWQLIAFGILLVVIWQALYSFEIISHFVLPAPWPTARALGTELKSLFTGGYVSHALFRTLEEVILGFLAASAVGILLGIVVGETRFGERVLMPYLIIVNTMPRVALAPVFVAWLGFGLSPKILLSALIAVFPVIINTALGMLSASRNELLMFTSIEASRIQTIRLLKFPTAVPHIFAGLKSAITLCVTGAIVAEFLGGGADGIGELINSASEQLDVATVFGYIILLSVIGLTLYGLLVWGERRTVHWRDTSVTQRTR</sequence>
<feature type="transmembrane region" description="Helical" evidence="7">
    <location>
        <begin position="36"/>
        <end position="61"/>
    </location>
</feature>
<feature type="transmembrane region" description="Helical" evidence="7">
    <location>
        <begin position="248"/>
        <end position="271"/>
    </location>
</feature>
<feature type="domain" description="ABC transmembrane type-1" evidence="8">
    <location>
        <begin position="88"/>
        <end position="267"/>
    </location>
</feature>
<keyword evidence="5 7" id="KW-1133">Transmembrane helix</keyword>
<evidence type="ECO:0000313" key="10">
    <source>
        <dbReference type="Proteomes" id="UP001501570"/>
    </source>
</evidence>
<evidence type="ECO:0000313" key="9">
    <source>
        <dbReference type="EMBL" id="GAA5185355.1"/>
    </source>
</evidence>
<accession>A0ABP9RT92</accession>
<feature type="transmembrane region" description="Helical" evidence="7">
    <location>
        <begin position="126"/>
        <end position="148"/>
    </location>
</feature>
<dbReference type="PANTHER" id="PTHR30151">
    <property type="entry name" value="ALKANE SULFONATE ABC TRANSPORTER-RELATED, MEMBRANE SUBUNIT"/>
    <property type="match status" value="1"/>
</dbReference>
<evidence type="ECO:0000256" key="5">
    <source>
        <dbReference type="ARBA" id="ARBA00022989"/>
    </source>
</evidence>
<feature type="transmembrane region" description="Helical" evidence="7">
    <location>
        <begin position="154"/>
        <end position="174"/>
    </location>
</feature>
<dbReference type="PANTHER" id="PTHR30151:SF20">
    <property type="entry name" value="ABC TRANSPORTER PERMEASE PROTEIN HI_0355-RELATED"/>
    <property type="match status" value="1"/>
</dbReference>
<dbReference type="InterPro" id="IPR035906">
    <property type="entry name" value="MetI-like_sf"/>
</dbReference>
<dbReference type="Proteomes" id="UP001501570">
    <property type="component" value="Unassembled WGS sequence"/>
</dbReference>
<comment type="subcellular location">
    <subcellularLocation>
        <location evidence="1 7">Cell membrane</location>
        <topology evidence="1 7">Multi-pass membrane protein</topology>
    </subcellularLocation>
</comment>
<keyword evidence="4 7" id="KW-0812">Transmembrane</keyword>
<name>A0ABP9RT92_9ACTN</name>
<keyword evidence="10" id="KW-1185">Reference proteome</keyword>
<keyword evidence="2 7" id="KW-0813">Transport</keyword>
<dbReference type="InterPro" id="IPR000515">
    <property type="entry name" value="MetI-like"/>
</dbReference>
<gene>
    <name evidence="9" type="ORF">GCM10023322_29130</name>
</gene>
<dbReference type="CDD" id="cd06261">
    <property type="entry name" value="TM_PBP2"/>
    <property type="match status" value="1"/>
</dbReference>